<dbReference type="KEGG" id="tva:4773072"/>
<dbReference type="Proteomes" id="UP000001542">
    <property type="component" value="Unassembled WGS sequence"/>
</dbReference>
<protein>
    <recommendedName>
        <fullName evidence="3">DUF3447 domain-containing protein</fullName>
    </recommendedName>
</protein>
<keyword evidence="2" id="KW-1185">Reference proteome</keyword>
<proteinExistence type="predicted"/>
<dbReference type="EMBL" id="DS113261">
    <property type="protein sequence ID" value="EAY15072.1"/>
    <property type="molecule type" value="Genomic_DNA"/>
</dbReference>
<dbReference type="AlphaFoldDB" id="A2DX45"/>
<dbReference type="PANTHER" id="PTHR24159">
    <property type="match status" value="1"/>
</dbReference>
<organism evidence="1 2">
    <name type="scientific">Trichomonas vaginalis (strain ATCC PRA-98 / G3)</name>
    <dbReference type="NCBI Taxonomy" id="412133"/>
    <lineage>
        <taxon>Eukaryota</taxon>
        <taxon>Metamonada</taxon>
        <taxon>Parabasalia</taxon>
        <taxon>Trichomonadida</taxon>
        <taxon>Trichomonadidae</taxon>
        <taxon>Trichomonas</taxon>
    </lineage>
</organism>
<dbReference type="SUPFAM" id="SSF48403">
    <property type="entry name" value="Ankyrin repeat"/>
    <property type="match status" value="1"/>
</dbReference>
<dbReference type="PANTHER" id="PTHR24159:SF5">
    <property type="entry name" value="ANK_REP_REGION DOMAIN-CONTAINING PROTEIN"/>
    <property type="match status" value="1"/>
</dbReference>
<dbReference type="VEuPathDB" id="TrichDB:TVAG_019730"/>
<name>A2DX45_TRIV3</name>
<dbReference type="SMR" id="A2DX45"/>
<reference evidence="1" key="1">
    <citation type="submission" date="2006-10" db="EMBL/GenBank/DDBJ databases">
        <authorList>
            <person name="Amadeo P."/>
            <person name="Zhao Q."/>
            <person name="Wortman J."/>
            <person name="Fraser-Liggett C."/>
            <person name="Carlton J."/>
        </authorList>
    </citation>
    <scope>NUCLEOTIDE SEQUENCE</scope>
    <source>
        <strain evidence="1">G3</strain>
    </source>
</reference>
<sequence length="297" mass="34384">MDYRLKNKELTIASVEIPENIRYISEIQDNIFSVSKENVELVTNAIFDILLNHNNALNYVIKILNDISEIIPKKLDEIHYVFIKLKEKYTISKDIDTNNYKKYIELNEKYPEQKLTIFEPNSIEYIIEKDLVDDLTTASANDFSNYMKSNASTEKSKFLEKLLNLSCQFSSINCFKYLLLNHTGQIDSKSLANSAVAGGNFEIIHLLSQKNFSFNSSLESAIEYHHDEISDWILENSVCEGLFPSKCIYKHNLRASIFFIENGYDINEKSYLNLGVLFIKLIGLPFCTSPWKMIYQN</sequence>
<reference evidence="1" key="2">
    <citation type="journal article" date="2007" name="Science">
        <title>Draft genome sequence of the sexually transmitted pathogen Trichomonas vaginalis.</title>
        <authorList>
            <person name="Carlton J.M."/>
            <person name="Hirt R.P."/>
            <person name="Silva J.C."/>
            <person name="Delcher A.L."/>
            <person name="Schatz M."/>
            <person name="Zhao Q."/>
            <person name="Wortman J.R."/>
            <person name="Bidwell S.L."/>
            <person name="Alsmark U.C.M."/>
            <person name="Besteiro S."/>
            <person name="Sicheritz-Ponten T."/>
            <person name="Noel C.J."/>
            <person name="Dacks J.B."/>
            <person name="Foster P.G."/>
            <person name="Simillion C."/>
            <person name="Van de Peer Y."/>
            <person name="Miranda-Saavedra D."/>
            <person name="Barton G.J."/>
            <person name="Westrop G.D."/>
            <person name="Mueller S."/>
            <person name="Dessi D."/>
            <person name="Fiori P.L."/>
            <person name="Ren Q."/>
            <person name="Paulsen I."/>
            <person name="Zhang H."/>
            <person name="Bastida-Corcuera F.D."/>
            <person name="Simoes-Barbosa A."/>
            <person name="Brown M.T."/>
            <person name="Hayes R.D."/>
            <person name="Mukherjee M."/>
            <person name="Okumura C.Y."/>
            <person name="Schneider R."/>
            <person name="Smith A.J."/>
            <person name="Vanacova S."/>
            <person name="Villalvazo M."/>
            <person name="Haas B.J."/>
            <person name="Pertea M."/>
            <person name="Feldblyum T.V."/>
            <person name="Utterback T.R."/>
            <person name="Shu C.L."/>
            <person name="Osoegawa K."/>
            <person name="de Jong P.J."/>
            <person name="Hrdy I."/>
            <person name="Horvathova L."/>
            <person name="Zubacova Z."/>
            <person name="Dolezal P."/>
            <person name="Malik S.B."/>
            <person name="Logsdon J.M. Jr."/>
            <person name="Henze K."/>
            <person name="Gupta A."/>
            <person name="Wang C.C."/>
            <person name="Dunne R.L."/>
            <person name="Upcroft J.A."/>
            <person name="Upcroft P."/>
            <person name="White O."/>
            <person name="Salzberg S.L."/>
            <person name="Tang P."/>
            <person name="Chiu C.-H."/>
            <person name="Lee Y.-S."/>
            <person name="Embley T.M."/>
            <person name="Coombs G.H."/>
            <person name="Mottram J.C."/>
            <person name="Tachezy J."/>
            <person name="Fraser-Liggett C.M."/>
            <person name="Johnson P.J."/>
        </authorList>
    </citation>
    <scope>NUCLEOTIDE SEQUENCE [LARGE SCALE GENOMIC DNA]</scope>
    <source>
        <strain evidence="1">G3</strain>
    </source>
</reference>
<evidence type="ECO:0000313" key="2">
    <source>
        <dbReference type="Proteomes" id="UP000001542"/>
    </source>
</evidence>
<evidence type="ECO:0008006" key="3">
    <source>
        <dbReference type="Google" id="ProtNLM"/>
    </source>
</evidence>
<dbReference type="VEuPathDB" id="TrichDB:TVAGG3_0185900"/>
<dbReference type="InParanoid" id="A2DX45"/>
<evidence type="ECO:0000313" key="1">
    <source>
        <dbReference type="EMBL" id="EAY15072.1"/>
    </source>
</evidence>
<dbReference type="InterPro" id="IPR036770">
    <property type="entry name" value="Ankyrin_rpt-contain_sf"/>
</dbReference>
<gene>
    <name evidence="1" type="ORF">TVAG_019730</name>
</gene>
<accession>A2DX45</accession>